<evidence type="ECO:0000313" key="10">
    <source>
        <dbReference type="Proteomes" id="UP001236620"/>
    </source>
</evidence>
<dbReference type="PANTHER" id="PTHR30465:SF0">
    <property type="entry name" value="OLIGOPEPTIDE TRANSPORT SYSTEM PERMEASE PROTEIN APPB"/>
    <property type="match status" value="1"/>
</dbReference>
<comment type="similarity">
    <text evidence="7">Belongs to the binding-protein-dependent transport system permease family.</text>
</comment>
<keyword evidence="10" id="KW-1185">Reference proteome</keyword>
<dbReference type="SUPFAM" id="SSF161098">
    <property type="entry name" value="MetI-like"/>
    <property type="match status" value="1"/>
</dbReference>
<feature type="transmembrane region" description="Helical" evidence="7">
    <location>
        <begin position="70"/>
        <end position="91"/>
    </location>
</feature>
<accession>A0ABU0NE92</accession>
<dbReference type="EMBL" id="JAUSWP010000002">
    <property type="protein sequence ID" value="MDQ0567757.1"/>
    <property type="molecule type" value="Genomic_DNA"/>
</dbReference>
<proteinExistence type="inferred from homology"/>
<feature type="transmembrane region" description="Helical" evidence="7">
    <location>
        <begin position="277"/>
        <end position="295"/>
    </location>
</feature>
<comment type="subcellular location">
    <subcellularLocation>
        <location evidence="1 7">Cell membrane</location>
        <topology evidence="1 7">Multi-pass membrane protein</topology>
    </subcellularLocation>
</comment>
<evidence type="ECO:0000259" key="8">
    <source>
        <dbReference type="PROSITE" id="PS50928"/>
    </source>
</evidence>
<dbReference type="Pfam" id="PF00528">
    <property type="entry name" value="BPD_transp_1"/>
    <property type="match status" value="1"/>
</dbReference>
<comment type="caution">
    <text evidence="9">The sequence shown here is derived from an EMBL/GenBank/DDBJ whole genome shotgun (WGS) entry which is preliminary data.</text>
</comment>
<feature type="transmembrane region" description="Helical" evidence="7">
    <location>
        <begin position="375"/>
        <end position="403"/>
    </location>
</feature>
<dbReference type="InterPro" id="IPR035906">
    <property type="entry name" value="MetI-like_sf"/>
</dbReference>
<dbReference type="Proteomes" id="UP001236620">
    <property type="component" value="Unassembled WGS sequence"/>
</dbReference>
<protein>
    <submittedName>
        <fullName evidence="9">Oligopeptide transport system permease protein</fullName>
    </submittedName>
</protein>
<keyword evidence="4 7" id="KW-0812">Transmembrane</keyword>
<evidence type="ECO:0000256" key="4">
    <source>
        <dbReference type="ARBA" id="ARBA00022692"/>
    </source>
</evidence>
<evidence type="ECO:0000256" key="6">
    <source>
        <dbReference type="ARBA" id="ARBA00023136"/>
    </source>
</evidence>
<evidence type="ECO:0000256" key="1">
    <source>
        <dbReference type="ARBA" id="ARBA00004651"/>
    </source>
</evidence>
<keyword evidence="6 7" id="KW-0472">Membrane</keyword>
<dbReference type="InterPro" id="IPR000515">
    <property type="entry name" value="MetI-like"/>
</dbReference>
<gene>
    <name evidence="9" type="ORF">J2Z63_000400</name>
</gene>
<evidence type="ECO:0000256" key="7">
    <source>
        <dbReference type="RuleBase" id="RU363032"/>
    </source>
</evidence>
<feature type="domain" description="ABC transmembrane type-1" evidence="8">
    <location>
        <begin position="198"/>
        <end position="400"/>
    </location>
</feature>
<dbReference type="PANTHER" id="PTHR30465">
    <property type="entry name" value="INNER MEMBRANE ABC TRANSPORTER"/>
    <property type="match status" value="1"/>
</dbReference>
<name>A0ABU0NE92_9MOLU</name>
<evidence type="ECO:0000256" key="5">
    <source>
        <dbReference type="ARBA" id="ARBA00022989"/>
    </source>
</evidence>
<evidence type="ECO:0000256" key="2">
    <source>
        <dbReference type="ARBA" id="ARBA00022448"/>
    </source>
</evidence>
<reference evidence="9" key="1">
    <citation type="submission" date="2023-07" db="EMBL/GenBank/DDBJ databases">
        <title>Genomic Encyclopedia of Type Strains, Phase IV (KMG-IV): sequencing the most valuable type-strain genomes for metagenomic binning, comparative biology and taxonomic classification.</title>
        <authorList>
            <person name="Goeker M."/>
        </authorList>
    </citation>
    <scope>NUCLEOTIDE SEQUENCE [LARGE SCALE GENOMIC DNA]</scope>
    <source>
        <strain evidence="9">DSM 22019</strain>
    </source>
</reference>
<dbReference type="Gene3D" id="1.10.3720.10">
    <property type="entry name" value="MetI-like"/>
    <property type="match status" value="1"/>
</dbReference>
<dbReference type="PROSITE" id="PS50928">
    <property type="entry name" value="ABC_TM1"/>
    <property type="match status" value="1"/>
</dbReference>
<keyword evidence="3" id="KW-1003">Cell membrane</keyword>
<dbReference type="RefSeq" id="WP_307444701.1">
    <property type="nucleotide sequence ID" value="NZ_JAUSWP010000002.1"/>
</dbReference>
<evidence type="ECO:0000313" key="9">
    <source>
        <dbReference type="EMBL" id="MDQ0567757.1"/>
    </source>
</evidence>
<keyword evidence="2 7" id="KW-0813">Transport</keyword>
<dbReference type="CDD" id="cd06261">
    <property type="entry name" value="TM_PBP2"/>
    <property type="match status" value="1"/>
</dbReference>
<feature type="transmembrane region" description="Helical" evidence="7">
    <location>
        <begin position="200"/>
        <end position="221"/>
    </location>
</feature>
<dbReference type="NCBIfam" id="NF043081">
    <property type="entry name" value="MMSYN1_0165"/>
    <property type="match status" value="1"/>
</dbReference>
<evidence type="ECO:0000256" key="3">
    <source>
        <dbReference type="ARBA" id="ARBA00022475"/>
    </source>
</evidence>
<feature type="transmembrane region" description="Helical" evidence="7">
    <location>
        <begin position="233"/>
        <end position="257"/>
    </location>
</feature>
<organism evidence="9 10">
    <name type="scientific">Mycoplasma yeatsii</name>
    <dbReference type="NCBI Taxonomy" id="51365"/>
    <lineage>
        <taxon>Bacteria</taxon>
        <taxon>Bacillati</taxon>
        <taxon>Mycoplasmatota</taxon>
        <taxon>Mollicutes</taxon>
        <taxon>Mycoplasmataceae</taxon>
        <taxon>Mycoplasma</taxon>
    </lineage>
</organism>
<keyword evidence="5 7" id="KW-1133">Transmembrane helix</keyword>
<sequence length="412" mass="46608">MKNKKTIIYDEKIDFKTELLSEDFDLSAELDNHEKISKLTTIKYWYSDLNANIYKFFVRHPLYGYSFKRIVYGLITLLIAIVLLYAITRAITPDVKYLPPNYEKLGLSPKALDELLIDRMKKFGVYGPFWEQVLNYLKNITPFIPKHILVSAEYGVDASGNWTATQFFDTRFVYLGVVSSPSIAEEASDVFKLFKDAMPYSFVFGSIAILIANTLGILIGIQQAKKKNRLFDSLFSGASAFLVALPSLVIVLVVFIFSVSILGSSGLYNTGTFATKFWPIVTMVIINIPIVASYTRRYVLEEMTADYVKFTLSKGMSTKRAYYLHIFRNSGIRTIRTIPSQIILTVFGSSILTETQWSIPGMGQYIIKSAGGNDFFVFLGFTVLSSFATIFASLLSDLIYVWLDPRISLTKK</sequence>